<gene>
    <name evidence="1" type="ORF">BPAG_LOCUS14048</name>
</gene>
<name>A0A0N4TYM1_BRUPA</name>
<reference evidence="1 2" key="2">
    <citation type="submission" date="2018-11" db="EMBL/GenBank/DDBJ databases">
        <authorList>
            <consortium name="Pathogen Informatics"/>
        </authorList>
    </citation>
    <scope>NUCLEOTIDE SEQUENCE [LARGE SCALE GENOMIC DNA]</scope>
</reference>
<protein>
    <submittedName>
        <fullName evidence="1 3">Uncharacterized protein</fullName>
    </submittedName>
</protein>
<dbReference type="WBParaSite" id="BPAG_0001412001-mRNA-1">
    <property type="protein sequence ID" value="BPAG_0001412001-mRNA-1"/>
    <property type="gene ID" value="BPAG_0001412001"/>
</dbReference>
<dbReference type="EMBL" id="UZAD01013504">
    <property type="protein sequence ID" value="VDN95233.1"/>
    <property type="molecule type" value="Genomic_DNA"/>
</dbReference>
<reference evidence="3" key="1">
    <citation type="submission" date="2017-02" db="UniProtKB">
        <authorList>
            <consortium name="WormBaseParasite"/>
        </authorList>
    </citation>
    <scope>IDENTIFICATION</scope>
</reference>
<sequence>MILETEQTTTVDECVMAKGSLNDNDWLSPNVGPIETLYWSTEFINYTIRIFRRCYLRASYRLEMKVSSS</sequence>
<accession>A0A0N4TYM1</accession>
<evidence type="ECO:0000313" key="1">
    <source>
        <dbReference type="EMBL" id="VDN95233.1"/>
    </source>
</evidence>
<organism evidence="3">
    <name type="scientific">Brugia pahangi</name>
    <name type="common">Filarial nematode worm</name>
    <dbReference type="NCBI Taxonomy" id="6280"/>
    <lineage>
        <taxon>Eukaryota</taxon>
        <taxon>Metazoa</taxon>
        <taxon>Ecdysozoa</taxon>
        <taxon>Nematoda</taxon>
        <taxon>Chromadorea</taxon>
        <taxon>Rhabditida</taxon>
        <taxon>Spirurina</taxon>
        <taxon>Spiruromorpha</taxon>
        <taxon>Filarioidea</taxon>
        <taxon>Onchocercidae</taxon>
        <taxon>Brugia</taxon>
    </lineage>
</organism>
<proteinExistence type="predicted"/>
<evidence type="ECO:0000313" key="3">
    <source>
        <dbReference type="WBParaSite" id="BPAG_0001412001-mRNA-1"/>
    </source>
</evidence>
<evidence type="ECO:0000313" key="2">
    <source>
        <dbReference type="Proteomes" id="UP000278627"/>
    </source>
</evidence>
<keyword evidence="2" id="KW-1185">Reference proteome</keyword>
<dbReference type="Proteomes" id="UP000278627">
    <property type="component" value="Unassembled WGS sequence"/>
</dbReference>
<dbReference type="AlphaFoldDB" id="A0A0N4TYM1"/>